<evidence type="ECO:0000313" key="2">
    <source>
        <dbReference type="Proteomes" id="UP000234323"/>
    </source>
</evidence>
<gene>
    <name evidence="1" type="ORF">RhiirA4_425543</name>
</gene>
<sequence>MRLEYEIIGIKTSLINITEMSKIFERIGKCWNDVDPESIKPDDKVVLYTLIEEEKFFGEVPKNGWNKQVKNTKNIILVKRNNTMTTKVMCLNGFNEEIRDATDDLCDILSEWHSLLLSEYNEDPPDKICFDNIKGLLTSKDQSVRNKIAEIAQKLGGVTKEEIYVMGLYKLARNRGAHKGKELRRDVALERLNIASVCNMSPICIQGFEKCIKFINDV</sequence>
<reference evidence="1 2" key="1">
    <citation type="submission" date="2015-10" db="EMBL/GenBank/DDBJ databases">
        <title>Genome analyses suggest a sexual origin of heterokaryosis in a supposedly ancient asexual fungus.</title>
        <authorList>
            <person name="Ropars J."/>
            <person name="Sedzielewska K."/>
            <person name="Noel J."/>
            <person name="Charron P."/>
            <person name="Farinelli L."/>
            <person name="Marton T."/>
            <person name="Kruger M."/>
            <person name="Pelin A."/>
            <person name="Brachmann A."/>
            <person name="Corradi N."/>
        </authorList>
    </citation>
    <scope>NUCLEOTIDE SEQUENCE [LARGE SCALE GENOMIC DNA]</scope>
    <source>
        <strain evidence="1 2">A4</strain>
    </source>
</reference>
<protein>
    <submittedName>
        <fullName evidence="1">Uncharacterized protein</fullName>
    </submittedName>
</protein>
<name>A0A2I1H1P0_9GLOM</name>
<organism evidence="1 2">
    <name type="scientific">Rhizophagus irregularis</name>
    <dbReference type="NCBI Taxonomy" id="588596"/>
    <lineage>
        <taxon>Eukaryota</taxon>
        <taxon>Fungi</taxon>
        <taxon>Fungi incertae sedis</taxon>
        <taxon>Mucoromycota</taxon>
        <taxon>Glomeromycotina</taxon>
        <taxon>Glomeromycetes</taxon>
        <taxon>Glomerales</taxon>
        <taxon>Glomeraceae</taxon>
        <taxon>Rhizophagus</taxon>
    </lineage>
</organism>
<keyword evidence="2" id="KW-1185">Reference proteome</keyword>
<dbReference type="AlphaFoldDB" id="A0A2I1H1P0"/>
<dbReference type="VEuPathDB" id="FungiDB:RhiirA1_392511"/>
<proteinExistence type="predicted"/>
<comment type="caution">
    <text evidence="1">The sequence shown here is derived from an EMBL/GenBank/DDBJ whole genome shotgun (WGS) entry which is preliminary data.</text>
</comment>
<dbReference type="VEuPathDB" id="FungiDB:FUN_009125"/>
<evidence type="ECO:0000313" key="1">
    <source>
        <dbReference type="EMBL" id="PKY52779.1"/>
    </source>
</evidence>
<dbReference type="Proteomes" id="UP000234323">
    <property type="component" value="Unassembled WGS sequence"/>
</dbReference>
<accession>A0A2I1H1P0</accession>
<dbReference type="EMBL" id="LLXI01001268">
    <property type="protein sequence ID" value="PKY52779.1"/>
    <property type="molecule type" value="Genomic_DNA"/>
</dbReference>
<dbReference type="VEuPathDB" id="FungiDB:RhiirFUN_012945"/>